<dbReference type="InterPro" id="IPR045851">
    <property type="entry name" value="AMP-bd_C_sf"/>
</dbReference>
<dbReference type="Pfam" id="PF13193">
    <property type="entry name" value="AMP-binding_C"/>
    <property type="match status" value="1"/>
</dbReference>
<dbReference type="KEGG" id="gps:C427_3507"/>
<dbReference type="PANTHER" id="PTHR24096:SF323">
    <property type="entry name" value="BLR3536 PROTEIN"/>
    <property type="match status" value="1"/>
</dbReference>
<dbReference type="PATRIC" id="fig|1129794.4.peg.3488"/>
<dbReference type="Proteomes" id="UP000011864">
    <property type="component" value="Chromosome"/>
</dbReference>
<dbReference type="Pfam" id="PF00501">
    <property type="entry name" value="AMP-binding"/>
    <property type="match status" value="1"/>
</dbReference>
<protein>
    <submittedName>
        <fullName evidence="3">AMP-dependent synthetase and ligase</fullName>
    </submittedName>
</protein>
<evidence type="ECO:0000259" key="1">
    <source>
        <dbReference type="Pfam" id="PF00501"/>
    </source>
</evidence>
<dbReference type="InterPro" id="IPR025110">
    <property type="entry name" value="AMP-bd_C"/>
</dbReference>
<keyword evidence="3" id="KW-0436">Ligase</keyword>
<organism evidence="3 4">
    <name type="scientific">Paraglaciecola psychrophila 170</name>
    <dbReference type="NCBI Taxonomy" id="1129794"/>
    <lineage>
        <taxon>Bacteria</taxon>
        <taxon>Pseudomonadati</taxon>
        <taxon>Pseudomonadota</taxon>
        <taxon>Gammaproteobacteria</taxon>
        <taxon>Alteromonadales</taxon>
        <taxon>Alteromonadaceae</taxon>
        <taxon>Paraglaciecola</taxon>
    </lineage>
</organism>
<feature type="domain" description="AMP-binding enzyme C-terminal" evidence="2">
    <location>
        <begin position="191"/>
        <end position="226"/>
    </location>
</feature>
<feature type="domain" description="AMP-dependent synthetase/ligase" evidence="1">
    <location>
        <begin position="4"/>
        <end position="131"/>
    </location>
</feature>
<dbReference type="SUPFAM" id="SSF56801">
    <property type="entry name" value="Acetyl-CoA synthetase-like"/>
    <property type="match status" value="1"/>
</dbReference>
<dbReference type="AlphaFoldDB" id="M4RPU9"/>
<proteinExistence type="predicted"/>
<reference evidence="3 4" key="1">
    <citation type="journal article" date="2013" name="Genome Announc.">
        <title>Complete Genome Sequence of Glaciecola psychrophila Strain 170T.</title>
        <authorList>
            <person name="Yin J."/>
            <person name="Chen J."/>
            <person name="Liu G."/>
            <person name="Yu Y."/>
            <person name="Song L."/>
            <person name="Wang X."/>
            <person name="Qu X."/>
        </authorList>
    </citation>
    <scope>NUCLEOTIDE SEQUENCE [LARGE SCALE GENOMIC DNA]</scope>
    <source>
        <strain evidence="3 4">170</strain>
    </source>
</reference>
<gene>
    <name evidence="3" type="ORF">C427_3507</name>
</gene>
<dbReference type="InterPro" id="IPR042099">
    <property type="entry name" value="ANL_N_sf"/>
</dbReference>
<dbReference type="Gene3D" id="3.30.300.30">
    <property type="match status" value="1"/>
</dbReference>
<dbReference type="GO" id="GO:0016405">
    <property type="term" value="F:CoA-ligase activity"/>
    <property type="evidence" value="ECO:0007669"/>
    <property type="project" value="TreeGrafter"/>
</dbReference>
<dbReference type="STRING" id="1129794.C427_3507"/>
<dbReference type="InterPro" id="IPR000873">
    <property type="entry name" value="AMP-dep_synth/lig_dom"/>
</dbReference>
<evidence type="ECO:0000313" key="3">
    <source>
        <dbReference type="EMBL" id="AGH45616.1"/>
    </source>
</evidence>
<name>M4RPU9_9ALTE</name>
<evidence type="ECO:0000259" key="2">
    <source>
        <dbReference type="Pfam" id="PF13193"/>
    </source>
</evidence>
<dbReference type="EMBL" id="CP003837">
    <property type="protein sequence ID" value="AGH45616.1"/>
    <property type="molecule type" value="Genomic_DNA"/>
</dbReference>
<dbReference type="Gene3D" id="3.40.50.12780">
    <property type="entry name" value="N-terminal domain of ligase-like"/>
    <property type="match status" value="1"/>
</dbReference>
<dbReference type="HOGENOM" id="CLU_1160214_0_0_6"/>
<sequence length="239" mass="26563">MSTKFDPEHFLSAINQYKITHIYIVPTMMIRLLKLPKSVREQYDLSSLKYALSTGSACPADIKTAMIDWFGPIFYESYGASEIGFMTLVSSSEALQKPGSVGKVVPGGTIKILDENKQELGPHQSGLIYVDLPMFGKFDYTNFDGDSSEYTYQNYTSVGDIGFLDNDGYLFINDRQKDMITSGGASIFPLEIESILIQMSDIVDCAIFGAPHPEFGEMVVAAVQCQPKKMSLLSKFMNF</sequence>
<dbReference type="PANTHER" id="PTHR24096">
    <property type="entry name" value="LONG-CHAIN-FATTY-ACID--COA LIGASE"/>
    <property type="match status" value="1"/>
</dbReference>
<keyword evidence="4" id="KW-1185">Reference proteome</keyword>
<dbReference type="eggNOG" id="COG0318">
    <property type="taxonomic scope" value="Bacteria"/>
</dbReference>
<evidence type="ECO:0000313" key="4">
    <source>
        <dbReference type="Proteomes" id="UP000011864"/>
    </source>
</evidence>
<accession>M4RPU9</accession>